<keyword evidence="6" id="KW-0662">Pyridine nucleotide biosynthesis</keyword>
<dbReference type="Gene3D" id="3.90.700.10">
    <property type="entry name" value="Succinate dehydrogenase/fumarate reductase flavoprotein, catalytic domain"/>
    <property type="match status" value="1"/>
</dbReference>
<dbReference type="PANTHER" id="PTHR42716">
    <property type="entry name" value="L-ASPARTATE OXIDASE"/>
    <property type="match status" value="1"/>
</dbReference>
<dbReference type="EC" id="1.4.3.16" evidence="4"/>
<comment type="similarity">
    <text evidence="3">Belongs to the FAD-dependent oxidoreductase 2 family. NadB subfamily.</text>
</comment>
<gene>
    <name evidence="13" type="ORF">NSK_000212</name>
</gene>
<dbReference type="SUPFAM" id="SSF56425">
    <property type="entry name" value="Succinate dehydrogenase/fumarate reductase flavoprotein, catalytic domain"/>
    <property type="match status" value="1"/>
</dbReference>
<dbReference type="SUPFAM" id="SSF46977">
    <property type="entry name" value="Succinate dehydrogenase/fumarate reductase flavoprotein C-terminal domain"/>
    <property type="match status" value="1"/>
</dbReference>
<evidence type="ECO:0000256" key="7">
    <source>
        <dbReference type="ARBA" id="ARBA00022827"/>
    </source>
</evidence>
<dbReference type="GO" id="GO:0009435">
    <property type="term" value="P:NAD+ biosynthetic process"/>
    <property type="evidence" value="ECO:0007669"/>
    <property type="project" value="UniProtKB-UniPathway"/>
</dbReference>
<evidence type="ECO:0000256" key="4">
    <source>
        <dbReference type="ARBA" id="ARBA00012173"/>
    </source>
</evidence>
<evidence type="ECO:0000256" key="1">
    <source>
        <dbReference type="ARBA" id="ARBA00001974"/>
    </source>
</evidence>
<keyword evidence="8" id="KW-0560">Oxidoreductase</keyword>
<evidence type="ECO:0000256" key="3">
    <source>
        <dbReference type="ARBA" id="ARBA00008562"/>
    </source>
</evidence>
<evidence type="ECO:0000256" key="10">
    <source>
        <dbReference type="SAM" id="MobiDB-lite"/>
    </source>
</evidence>
<evidence type="ECO:0000256" key="5">
    <source>
        <dbReference type="ARBA" id="ARBA00022630"/>
    </source>
</evidence>
<dbReference type="Pfam" id="PF00890">
    <property type="entry name" value="FAD_binding_2"/>
    <property type="match status" value="1"/>
</dbReference>
<feature type="domain" description="Fumarate reductase/succinate dehydrogenase flavoprotein-like C-terminal" evidence="12">
    <location>
        <begin position="617"/>
        <end position="706"/>
    </location>
</feature>
<evidence type="ECO:0000256" key="6">
    <source>
        <dbReference type="ARBA" id="ARBA00022642"/>
    </source>
</evidence>
<dbReference type="PANTHER" id="PTHR42716:SF2">
    <property type="entry name" value="L-ASPARTATE OXIDASE, CHLOROPLASTIC"/>
    <property type="match status" value="1"/>
</dbReference>
<feature type="region of interest" description="Disordered" evidence="10">
    <location>
        <begin position="314"/>
        <end position="336"/>
    </location>
</feature>
<dbReference type="Proteomes" id="UP000355283">
    <property type="component" value="Unassembled WGS sequence"/>
</dbReference>
<dbReference type="PRINTS" id="PR00368">
    <property type="entry name" value="FADPNR"/>
</dbReference>
<proteinExistence type="inferred from homology"/>
<dbReference type="InterPro" id="IPR036188">
    <property type="entry name" value="FAD/NAD-bd_sf"/>
</dbReference>
<feature type="domain" description="FAD-dependent oxidoreductase 2 FAD-binding" evidence="11">
    <location>
        <begin position="155"/>
        <end position="555"/>
    </location>
</feature>
<dbReference type="FunFam" id="3.90.700.10:FF:000002">
    <property type="entry name" value="L-aspartate oxidase"/>
    <property type="match status" value="1"/>
</dbReference>
<evidence type="ECO:0000256" key="9">
    <source>
        <dbReference type="ARBA" id="ARBA00050942"/>
    </source>
</evidence>
<evidence type="ECO:0000313" key="14">
    <source>
        <dbReference type="Proteomes" id="UP000355283"/>
    </source>
</evidence>
<dbReference type="InterPro" id="IPR015939">
    <property type="entry name" value="Fum_Rdtase/Succ_DH_flav-like_C"/>
</dbReference>
<dbReference type="InterPro" id="IPR003953">
    <property type="entry name" value="FAD-dep_OxRdtase_2_FAD-bd"/>
</dbReference>
<keyword evidence="14" id="KW-1185">Reference proteome</keyword>
<dbReference type="AlphaFoldDB" id="A0A4D9DEQ0"/>
<comment type="caution">
    <text evidence="13">The sequence shown here is derived from an EMBL/GenBank/DDBJ whole genome shotgun (WGS) entry which is preliminary data.</text>
</comment>
<dbReference type="Pfam" id="PF02910">
    <property type="entry name" value="Succ_DH_flav_C"/>
    <property type="match status" value="1"/>
</dbReference>
<comment type="catalytic activity">
    <reaction evidence="9">
        <text>L-aspartate + O2 = iminosuccinate + H2O2</text>
        <dbReference type="Rhea" id="RHEA:25876"/>
        <dbReference type="ChEBI" id="CHEBI:15379"/>
        <dbReference type="ChEBI" id="CHEBI:16240"/>
        <dbReference type="ChEBI" id="CHEBI:29991"/>
        <dbReference type="ChEBI" id="CHEBI:77875"/>
        <dbReference type="EC" id="1.4.3.16"/>
    </reaction>
</comment>
<dbReference type="EMBL" id="SDOX01000001">
    <property type="protein sequence ID" value="TFJ88643.1"/>
    <property type="molecule type" value="Genomic_DNA"/>
</dbReference>
<comment type="pathway">
    <text evidence="2">Cofactor biosynthesis; NAD(+) biosynthesis; iminoaspartate from L-aspartate (oxidase route): step 1/1.</text>
</comment>
<keyword evidence="7" id="KW-0274">FAD</keyword>
<protein>
    <recommendedName>
        <fullName evidence="4">L-aspartate oxidase</fullName>
        <ecNumber evidence="4">1.4.3.16</ecNumber>
    </recommendedName>
</protein>
<accession>A0A4D9DEQ0</accession>
<evidence type="ECO:0000256" key="8">
    <source>
        <dbReference type="ARBA" id="ARBA00023002"/>
    </source>
</evidence>
<name>A0A4D9DEQ0_9STRA</name>
<keyword evidence="5" id="KW-0285">Flavoprotein</keyword>
<evidence type="ECO:0000259" key="12">
    <source>
        <dbReference type="Pfam" id="PF02910"/>
    </source>
</evidence>
<reference evidence="13 14" key="1">
    <citation type="submission" date="2019-01" db="EMBL/GenBank/DDBJ databases">
        <title>Nuclear Genome Assembly of the Microalgal Biofuel strain Nannochloropsis salina CCMP1776.</title>
        <authorList>
            <person name="Hovde B."/>
        </authorList>
    </citation>
    <scope>NUCLEOTIDE SEQUENCE [LARGE SCALE GENOMIC DNA]</scope>
    <source>
        <strain evidence="13 14">CCMP1776</strain>
    </source>
</reference>
<dbReference type="SUPFAM" id="SSF51905">
    <property type="entry name" value="FAD/NAD(P)-binding domain"/>
    <property type="match status" value="1"/>
</dbReference>
<dbReference type="GO" id="GO:0008734">
    <property type="term" value="F:L-aspartate oxidase activity"/>
    <property type="evidence" value="ECO:0007669"/>
    <property type="project" value="UniProtKB-EC"/>
</dbReference>
<dbReference type="Gene3D" id="1.20.58.100">
    <property type="entry name" value="Fumarate reductase/succinate dehydrogenase flavoprotein-like, C-terminal domain"/>
    <property type="match status" value="1"/>
</dbReference>
<sequence>MQLLLMPVPITYYLHTTLLKCDPALKTTRSGDTKSGDVSYAHAIHAWFMGQGAVSHVKLGEGFKTTKLRKGPKNESSKGDLVIQQEVGLFPTRPATHTILGAPARSPRAHRPLALPLSCSTSRAGGWAGSRALHFQAAQAPDPEVARVLREQETDVLILGCGVAGCSTALKAAEKGLRVVMVTSATDPLDCNSFWAQGGIIYKASDDTPALLSEDIMVAGAGVNDRKAVSKLAVDGPGCVEDVLLRLAPVPFDRHPDGSLALCLEASHNRARIIHWRDHTGRAITESLQQTVAAHPNILLVSGVTAVDLAVAEGAEEHEDEPPQKGQEQQRLKHHHSRRCLGAHLMRVAPDATEPVPVRAAATVLATGGLGDLYEHTSNPASARGDGFAMALRAGAALQNMEYVQFHPTTLHLPGERSFLVTEALRGEGARLLNMQGEAFARRYHPQGELAPRDVVSRMIVSEMARTGAEHMFLDISHRDAAWLRGRFPAIDAHCRARGLDMTKQALPVVPAAHYFCGGVVTDLEGRTSLPGLFAAGEVACTGLHGANRLASTSLLEGLVWGVAIAELLAKKREDGQDALWRKVVNTAPLAPIPHSLSESNQALPVAPPAQVEAYMAEIRRTLWEDVGVVRRPEGLAYASRHLRRVEAEVQAFYASTRLSKDTVSLRNAAETARLIARAAARNTESIGTHYVETDTEEEEQEQMLHKAVL</sequence>
<evidence type="ECO:0000256" key="2">
    <source>
        <dbReference type="ARBA" id="ARBA00004950"/>
    </source>
</evidence>
<comment type="cofactor">
    <cofactor evidence="1">
        <name>FAD</name>
        <dbReference type="ChEBI" id="CHEBI:57692"/>
    </cofactor>
</comment>
<dbReference type="Gene3D" id="3.50.50.60">
    <property type="entry name" value="FAD/NAD(P)-binding domain"/>
    <property type="match status" value="1"/>
</dbReference>
<dbReference type="InterPro" id="IPR005288">
    <property type="entry name" value="NadB"/>
</dbReference>
<dbReference type="InterPro" id="IPR037099">
    <property type="entry name" value="Fum_R/Succ_DH_flav-like_C_sf"/>
</dbReference>
<evidence type="ECO:0000313" key="13">
    <source>
        <dbReference type="EMBL" id="TFJ88643.1"/>
    </source>
</evidence>
<dbReference type="InterPro" id="IPR027477">
    <property type="entry name" value="Succ_DH/fumarate_Rdtase_cat_sf"/>
</dbReference>
<dbReference type="OrthoDB" id="71672at2759"/>
<dbReference type="UniPathway" id="UPA00253">
    <property type="reaction ID" value="UER00326"/>
</dbReference>
<evidence type="ECO:0000259" key="11">
    <source>
        <dbReference type="Pfam" id="PF00890"/>
    </source>
</evidence>
<organism evidence="13 14">
    <name type="scientific">Nannochloropsis salina CCMP1776</name>
    <dbReference type="NCBI Taxonomy" id="1027361"/>
    <lineage>
        <taxon>Eukaryota</taxon>
        <taxon>Sar</taxon>
        <taxon>Stramenopiles</taxon>
        <taxon>Ochrophyta</taxon>
        <taxon>Eustigmatophyceae</taxon>
        <taxon>Eustigmatales</taxon>
        <taxon>Monodopsidaceae</taxon>
        <taxon>Microchloropsis</taxon>
        <taxon>Microchloropsis salina</taxon>
    </lineage>
</organism>